<dbReference type="AlphaFoldDB" id="A0A9X1D9S1"/>
<comment type="caution">
    <text evidence="2">The sequence shown here is derived from an EMBL/GenBank/DDBJ whole genome shotgun (WGS) entry which is preliminary data.</text>
</comment>
<reference evidence="2" key="1">
    <citation type="submission" date="2021-05" db="EMBL/GenBank/DDBJ databases">
        <title>Genome of Sphingobium sp. strain.</title>
        <authorList>
            <person name="Fan R."/>
        </authorList>
    </citation>
    <scope>NUCLEOTIDE SEQUENCE</scope>
    <source>
        <strain evidence="2">H33</strain>
    </source>
</reference>
<proteinExistence type="predicted"/>
<protein>
    <submittedName>
        <fullName evidence="2">Uncharacterized protein</fullName>
    </submittedName>
</protein>
<dbReference type="EMBL" id="JAHGAW010000002">
    <property type="protein sequence ID" value="MBT2186008.1"/>
    <property type="molecule type" value="Genomic_DNA"/>
</dbReference>
<accession>A0A9X1D9S1</accession>
<keyword evidence="3" id="KW-1185">Reference proteome</keyword>
<organism evidence="2 3">
    <name type="scientific">Sphingobium nicotianae</name>
    <dbReference type="NCBI Taxonomy" id="2782607"/>
    <lineage>
        <taxon>Bacteria</taxon>
        <taxon>Pseudomonadati</taxon>
        <taxon>Pseudomonadota</taxon>
        <taxon>Alphaproteobacteria</taxon>
        <taxon>Sphingomonadales</taxon>
        <taxon>Sphingomonadaceae</taxon>
        <taxon>Sphingobium</taxon>
    </lineage>
</organism>
<sequence length="371" mass="38032">MTTAGRPLRFLGYMVGGWVGLRAVSLLAPALWSMAMPTVPANQITERPLSDDGGPAADPSSKSVAPLAPVQAAARPAAVRALAKPKRAGAFGPVTIAGMGWHEGTMDLLIGAALGFQRPRIANGLIDRLGRVVAGNEGRSGAIGAGSGVAVAPRAGGPGRWSGAAWLLWRPEMGNGFANAPLLGGSQAGARLDYRLSSGGANQLSLYGRVSRAFTGPSSEEGALGLAWRPGKLPVSLLAERRVRLGPGGRNAFAVLAAGGIGPREVTRRVEVEGYAQAGFVGERLEDGFADGKASLGYRLTPPAERRSVTLGASLSGSVQPGAGRVDIGPELRFRLPVGSAGVRLSTEWRARVAGDARPSSGPAITLVADF</sequence>
<evidence type="ECO:0000256" key="1">
    <source>
        <dbReference type="SAM" id="MobiDB-lite"/>
    </source>
</evidence>
<name>A0A9X1D9S1_9SPHN</name>
<dbReference type="Proteomes" id="UP001138757">
    <property type="component" value="Unassembled WGS sequence"/>
</dbReference>
<evidence type="ECO:0000313" key="2">
    <source>
        <dbReference type="EMBL" id="MBT2186008.1"/>
    </source>
</evidence>
<dbReference type="RefSeq" id="WP_214621758.1">
    <property type="nucleotide sequence ID" value="NZ_JAHGAW010000002.1"/>
</dbReference>
<evidence type="ECO:0000313" key="3">
    <source>
        <dbReference type="Proteomes" id="UP001138757"/>
    </source>
</evidence>
<gene>
    <name evidence="2" type="ORF">KK488_03515</name>
</gene>
<feature type="region of interest" description="Disordered" evidence="1">
    <location>
        <begin position="44"/>
        <end position="67"/>
    </location>
</feature>